<comment type="pathway">
    <text evidence="4">Pyrimidine metabolism; UMP biosynthesis via de novo pathway; (S)-dihydroorotate from bicarbonate: step 3/3.</text>
</comment>
<feature type="active site" evidence="4">
    <location>
        <position position="294"/>
    </location>
</feature>
<feature type="binding site" evidence="4">
    <location>
        <position position="62"/>
    </location>
    <ligand>
        <name>Zn(2+)</name>
        <dbReference type="ChEBI" id="CHEBI:29105"/>
        <label>1</label>
    </ligand>
</feature>
<evidence type="ECO:0000313" key="7">
    <source>
        <dbReference type="Proteomes" id="UP000639006"/>
    </source>
</evidence>
<dbReference type="GO" id="GO:0008270">
    <property type="term" value="F:zinc ion binding"/>
    <property type="evidence" value="ECO:0007669"/>
    <property type="project" value="UniProtKB-UniRule"/>
</dbReference>
<comment type="similarity">
    <text evidence="4">Belongs to the metallo-dependent hydrolases superfamily. DHOase family. Class I DHOase subfamily.</text>
</comment>
<organism evidence="6 7">
    <name type="scientific">Candidatus Argoarchaeum ethanivorans</name>
    <dbReference type="NCBI Taxonomy" id="2608793"/>
    <lineage>
        <taxon>Archaea</taxon>
        <taxon>Methanobacteriati</taxon>
        <taxon>Methanobacteriota</taxon>
        <taxon>Stenosarchaea group</taxon>
        <taxon>Methanomicrobia</taxon>
        <taxon>Methanosarcinales</taxon>
        <taxon>Methanosarcinales incertae sedis</taxon>
        <taxon>GOM Arc I cluster</taxon>
        <taxon>Candidatus Argoarchaeum</taxon>
    </lineage>
</organism>
<dbReference type="SUPFAM" id="SSF51338">
    <property type="entry name" value="Composite domain of metallo-dependent hydrolases"/>
    <property type="match status" value="1"/>
</dbReference>
<evidence type="ECO:0000256" key="1">
    <source>
        <dbReference type="ARBA" id="ARBA00022723"/>
    </source>
</evidence>
<dbReference type="GO" id="GO:0044205">
    <property type="term" value="P:'de novo' UMP biosynthetic process"/>
    <property type="evidence" value="ECO:0007669"/>
    <property type="project" value="UniProtKB-UniRule"/>
</dbReference>
<dbReference type="Gene3D" id="3.20.20.140">
    <property type="entry name" value="Metal-dependent hydrolases"/>
    <property type="match status" value="1"/>
</dbReference>
<dbReference type="GO" id="GO:0004151">
    <property type="term" value="F:dihydroorotase activity"/>
    <property type="evidence" value="ECO:0007669"/>
    <property type="project" value="UniProtKB-UniRule"/>
</dbReference>
<dbReference type="UniPathway" id="UPA00070">
    <property type="reaction ID" value="UER00117"/>
</dbReference>
<comment type="cofactor">
    <cofactor evidence="4">
        <name>Zn(2+)</name>
        <dbReference type="ChEBI" id="CHEBI:29105"/>
    </cofactor>
    <text evidence="4">Binds 2 Zn(2+) ions per subunit.</text>
</comment>
<accession>A0A811T4P1</accession>
<dbReference type="CDD" id="cd01318">
    <property type="entry name" value="DHOase_IIb"/>
    <property type="match status" value="1"/>
</dbReference>
<feature type="binding site" evidence="4">
    <location>
        <begin position="62"/>
        <end position="64"/>
    </location>
    <ligand>
        <name>substrate</name>
    </ligand>
</feature>
<protein>
    <recommendedName>
        <fullName evidence="4">Dihydroorotase</fullName>
        <shortName evidence="4">DHOase</shortName>
        <ecNumber evidence="4">3.5.2.3</ecNumber>
    </recommendedName>
</protein>
<dbReference type="GO" id="GO:0006145">
    <property type="term" value="P:purine nucleobase catabolic process"/>
    <property type="evidence" value="ECO:0007669"/>
    <property type="project" value="TreeGrafter"/>
</dbReference>
<dbReference type="InterPro" id="IPR050138">
    <property type="entry name" value="DHOase/Allantoinase_Hydrolase"/>
</dbReference>
<dbReference type="NCBIfam" id="TIGR00857">
    <property type="entry name" value="pyrC_multi"/>
    <property type="match status" value="1"/>
</dbReference>
<feature type="binding site" evidence="4">
    <location>
        <position position="171"/>
    </location>
    <ligand>
        <name>Zn(2+)</name>
        <dbReference type="ChEBI" id="CHEBI:29105"/>
        <label>2</label>
    </ligand>
</feature>
<dbReference type="EC" id="3.5.2.3" evidence="4"/>
<feature type="binding site" evidence="4">
    <location>
        <position position="294"/>
    </location>
    <ligand>
        <name>Zn(2+)</name>
        <dbReference type="ChEBI" id="CHEBI:29105"/>
        <label>1</label>
    </ligand>
</feature>
<keyword evidence="4" id="KW-0862">Zinc</keyword>
<keyword evidence="3 4" id="KW-0665">Pyrimidine biosynthesis</keyword>
<dbReference type="Proteomes" id="UP000639006">
    <property type="component" value="Unassembled WGS sequence"/>
</dbReference>
<keyword evidence="2 4" id="KW-0378">Hydrolase</keyword>
<dbReference type="GO" id="GO:0004038">
    <property type="term" value="F:allantoinase activity"/>
    <property type="evidence" value="ECO:0007669"/>
    <property type="project" value="TreeGrafter"/>
</dbReference>
<evidence type="ECO:0000256" key="3">
    <source>
        <dbReference type="ARBA" id="ARBA00022975"/>
    </source>
</evidence>
<dbReference type="PROSITE" id="PS00483">
    <property type="entry name" value="DIHYDROOROTASE_2"/>
    <property type="match status" value="1"/>
</dbReference>
<dbReference type="InterPro" id="IPR011059">
    <property type="entry name" value="Metal-dep_hydrolase_composite"/>
</dbReference>
<evidence type="ECO:0000259" key="5">
    <source>
        <dbReference type="Pfam" id="PF01979"/>
    </source>
</evidence>
<sequence length="439" mass="48721">MTDTIIKNVRMLVNNRISEVNILINDSKIEKISKIVSINAVDNIINGRGDLALPAGIDVHVHFRDMKEKHKEDWYTGSCAAAAGGITTVVDHPNTQPPTLNKKSFYQKLIKARSKSVIDFGLNGGVLSKNTKELTELWNLGVIAFGEIFGSQDLGEALDKIKTFGAVACIHAEDETINRKLMEKYKNNHNPGVHSLIRPPESEEAAVAALLKKQLILHFCHISTKNAVNLIHSAKEEGENVTCEVTPHHLFLSTKSWGRLGSRGKMNPPLREPCHIPPLWEALNDHTIDMIASDHAPHTIEEKNMDIYDAPPGVPGVETLLPLMLEAAKHNHITLKRLVEVTRLNPAKRFGFDAHNKGDLKKGFDADIIIVNTSNTTPIRGEKLHSKAGWTPFEGTPALFPRLTLLRGRVIWDEGITVKKGYGNHCLRNASYGENDNTY</sequence>
<dbReference type="InterPro" id="IPR032466">
    <property type="entry name" value="Metal_Hydrolase"/>
</dbReference>
<gene>
    <name evidence="6" type="primary">allB</name>
    <name evidence="4" type="synonym">pyrC</name>
    <name evidence="6" type="ORF">DIAAKJNI_00084</name>
</gene>
<dbReference type="AlphaFoldDB" id="A0A811T4P1"/>
<dbReference type="InterPro" id="IPR006680">
    <property type="entry name" value="Amidohydro-rel"/>
</dbReference>
<name>A0A811T4P1_9EURY</name>
<dbReference type="Pfam" id="PF01979">
    <property type="entry name" value="Amidohydro_1"/>
    <property type="match status" value="1"/>
</dbReference>
<feature type="binding site" evidence="4">
    <location>
        <position position="94"/>
    </location>
    <ligand>
        <name>substrate</name>
    </ligand>
</feature>
<feature type="binding site" evidence="4">
    <location>
        <position position="147"/>
    </location>
    <ligand>
        <name>Zn(2+)</name>
        <dbReference type="ChEBI" id="CHEBI:29105"/>
        <label>1</label>
    </ligand>
</feature>
<reference evidence="6" key="1">
    <citation type="submission" date="2020-10" db="EMBL/GenBank/DDBJ databases">
        <authorList>
            <person name="Hahn C.J."/>
            <person name="Laso-Perez R."/>
            <person name="Vulcano F."/>
            <person name="Vaziourakis K.-M."/>
            <person name="Stokke R."/>
            <person name="Steen I.H."/>
            <person name="Teske A."/>
            <person name="Boetius A."/>
            <person name="Liebeke M."/>
            <person name="Amann R."/>
            <person name="Knittel K."/>
        </authorList>
    </citation>
    <scope>NUCLEOTIDE SEQUENCE</scope>
    <source>
        <strain evidence="6">Gfbio:e3339647-f889-4370-9287-4fb5cb688e4c:AG392M11_GoMArc1</strain>
    </source>
</reference>
<comment type="caution">
    <text evidence="6">The sequence shown here is derived from an EMBL/GenBank/DDBJ whole genome shotgun (WGS) entry which is preliminary data.</text>
</comment>
<evidence type="ECO:0000256" key="4">
    <source>
        <dbReference type="HAMAP-Rule" id="MF_00220"/>
    </source>
</evidence>
<evidence type="ECO:0000313" key="6">
    <source>
        <dbReference type="EMBL" id="CAD6491321.1"/>
    </source>
</evidence>
<dbReference type="InterPro" id="IPR004722">
    <property type="entry name" value="DHOase"/>
</dbReference>
<dbReference type="EMBL" id="CAJHIQ010000003">
    <property type="protein sequence ID" value="CAD6491321.1"/>
    <property type="molecule type" value="Genomic_DNA"/>
</dbReference>
<dbReference type="GO" id="GO:0005737">
    <property type="term" value="C:cytoplasm"/>
    <property type="evidence" value="ECO:0007669"/>
    <property type="project" value="TreeGrafter"/>
</dbReference>
<feature type="binding site" evidence="4">
    <location>
        <begin position="312"/>
        <end position="313"/>
    </location>
    <ligand>
        <name>substrate</name>
    </ligand>
</feature>
<dbReference type="NCBIfam" id="NF002668">
    <property type="entry name" value="PRK02382.1"/>
    <property type="match status" value="1"/>
</dbReference>
<dbReference type="InterPro" id="IPR002195">
    <property type="entry name" value="Dihydroorotase_CS"/>
</dbReference>
<dbReference type="SUPFAM" id="SSF51556">
    <property type="entry name" value="Metallo-dependent hydrolases"/>
    <property type="match status" value="1"/>
</dbReference>
<proteinExistence type="inferred from homology"/>
<feature type="binding site" evidence="4">
    <location>
        <position position="298"/>
    </location>
    <ligand>
        <name>substrate</name>
    </ligand>
</feature>
<dbReference type="HAMAP" id="MF_00220_A">
    <property type="entry name" value="PyrC_classI_A"/>
    <property type="match status" value="1"/>
</dbReference>
<comment type="function">
    <text evidence="4">Catalyzes the reversible cyclization of carbamoyl aspartate to dihydroorotate.</text>
</comment>
<dbReference type="Gene3D" id="2.30.40.10">
    <property type="entry name" value="Urease, subunit C, domain 1"/>
    <property type="match status" value="1"/>
</dbReference>
<feature type="domain" description="Amidohydrolase-related" evidence="5">
    <location>
        <begin position="52"/>
        <end position="375"/>
    </location>
</feature>
<evidence type="ECO:0000256" key="2">
    <source>
        <dbReference type="ARBA" id="ARBA00022801"/>
    </source>
</evidence>
<dbReference type="PANTHER" id="PTHR43668:SF2">
    <property type="entry name" value="ALLANTOINASE"/>
    <property type="match status" value="1"/>
</dbReference>
<keyword evidence="1 4" id="KW-0479">Metal-binding</keyword>
<feature type="binding site" evidence="4">
    <location>
        <position position="60"/>
    </location>
    <ligand>
        <name>Zn(2+)</name>
        <dbReference type="ChEBI" id="CHEBI:29105"/>
        <label>1</label>
    </ligand>
</feature>
<comment type="catalytic activity">
    <reaction evidence="4">
        <text>(S)-dihydroorotate + H2O = N-carbamoyl-L-aspartate + H(+)</text>
        <dbReference type="Rhea" id="RHEA:24296"/>
        <dbReference type="ChEBI" id="CHEBI:15377"/>
        <dbReference type="ChEBI" id="CHEBI:15378"/>
        <dbReference type="ChEBI" id="CHEBI:30864"/>
        <dbReference type="ChEBI" id="CHEBI:32814"/>
        <dbReference type="EC" id="3.5.2.3"/>
    </reaction>
</comment>
<comment type="caution">
    <text evidence="4">Lacks conserved residue(s) required for the propagation of feature annotation.</text>
</comment>
<feature type="binding site" evidence="4">
    <location>
        <position position="221"/>
    </location>
    <ligand>
        <name>Zn(2+)</name>
        <dbReference type="ChEBI" id="CHEBI:29105"/>
        <label>2</label>
    </ligand>
</feature>
<feature type="binding site" evidence="4">
    <location>
        <position position="147"/>
    </location>
    <ligand>
        <name>Zn(2+)</name>
        <dbReference type="ChEBI" id="CHEBI:29105"/>
        <label>2</label>
    </ligand>
</feature>
<dbReference type="PANTHER" id="PTHR43668">
    <property type="entry name" value="ALLANTOINASE"/>
    <property type="match status" value="1"/>
</dbReference>